<accession>A0ACC1Y0V9</accession>
<gene>
    <name evidence="1" type="ORF">OWV82_012140</name>
</gene>
<evidence type="ECO:0000313" key="2">
    <source>
        <dbReference type="Proteomes" id="UP001164539"/>
    </source>
</evidence>
<dbReference type="EMBL" id="CM051399">
    <property type="protein sequence ID" value="KAJ4717228.1"/>
    <property type="molecule type" value="Genomic_DNA"/>
</dbReference>
<keyword evidence="2" id="KW-1185">Reference proteome</keyword>
<name>A0ACC1Y0V9_MELAZ</name>
<organism evidence="1 2">
    <name type="scientific">Melia azedarach</name>
    <name type="common">Chinaberry tree</name>
    <dbReference type="NCBI Taxonomy" id="155640"/>
    <lineage>
        <taxon>Eukaryota</taxon>
        <taxon>Viridiplantae</taxon>
        <taxon>Streptophyta</taxon>
        <taxon>Embryophyta</taxon>
        <taxon>Tracheophyta</taxon>
        <taxon>Spermatophyta</taxon>
        <taxon>Magnoliopsida</taxon>
        <taxon>eudicotyledons</taxon>
        <taxon>Gunneridae</taxon>
        <taxon>Pentapetalae</taxon>
        <taxon>rosids</taxon>
        <taxon>malvids</taxon>
        <taxon>Sapindales</taxon>
        <taxon>Meliaceae</taxon>
        <taxon>Melia</taxon>
    </lineage>
</organism>
<evidence type="ECO:0000313" key="1">
    <source>
        <dbReference type="EMBL" id="KAJ4717228.1"/>
    </source>
</evidence>
<sequence length="363" mass="40648">MKLFFEKKQKPSNKQLQMSLALHQNTDVAIASIGSCSVQLSQEDEQIDDNADLGVESERNEGTSSILNLGPSESGSERQINDIQLSYLGSNNTENSCNINHIKEDKSDDCKSHIESSGWSRKAILEWIFVLTNFALELPSAVLDQLSSVGKPQYALFAMLISFAAVFICFVELIYKVDDDDDPLPAVEGLQISGEAFPGRELQACGYSINGTTNCIFEDYVLTGAKQPNYLVTANDVDTYLAVEVWPLDDKDRKGELVKVFANEHRKIACDPEMHNYIEKTFYTGHASYRVSVSTGYLDIWEPPTLTIKRGGYYIKCTGPSGLVVTEKFFTNHNCHNSLWKCYRITDNCISYEQIAVQHMLVV</sequence>
<proteinExistence type="predicted"/>
<comment type="caution">
    <text evidence="1">The sequence shown here is derived from an EMBL/GenBank/DDBJ whole genome shotgun (WGS) entry which is preliminary data.</text>
</comment>
<reference evidence="1 2" key="1">
    <citation type="journal article" date="2023" name="Science">
        <title>Complex scaffold remodeling in plant triterpene biosynthesis.</title>
        <authorList>
            <person name="De La Pena R."/>
            <person name="Hodgson H."/>
            <person name="Liu J.C."/>
            <person name="Stephenson M.J."/>
            <person name="Martin A.C."/>
            <person name="Owen C."/>
            <person name="Harkess A."/>
            <person name="Leebens-Mack J."/>
            <person name="Jimenez L.E."/>
            <person name="Osbourn A."/>
            <person name="Sattely E.S."/>
        </authorList>
    </citation>
    <scope>NUCLEOTIDE SEQUENCE [LARGE SCALE GENOMIC DNA]</scope>
    <source>
        <strain evidence="2">cv. JPN11</strain>
        <tissue evidence="1">Leaf</tissue>
    </source>
</reference>
<dbReference type="Proteomes" id="UP001164539">
    <property type="component" value="Chromosome 6"/>
</dbReference>
<protein>
    <submittedName>
        <fullName evidence="1">Tripartite motif-containing 29</fullName>
    </submittedName>
</protein>